<feature type="compositionally biased region" description="Pro residues" evidence="4">
    <location>
        <begin position="209"/>
        <end position="218"/>
    </location>
</feature>
<evidence type="ECO:0000256" key="3">
    <source>
        <dbReference type="ARBA" id="ARBA00077519"/>
    </source>
</evidence>
<feature type="region of interest" description="Disordered" evidence="4">
    <location>
        <begin position="203"/>
        <end position="293"/>
    </location>
</feature>
<evidence type="ECO:0000313" key="7">
    <source>
        <dbReference type="EMBL" id="EIE19435.1"/>
    </source>
</evidence>
<dbReference type="GO" id="GO:0000712">
    <property type="term" value="P:resolution of meiotic recombination intermediates"/>
    <property type="evidence" value="ECO:0007669"/>
    <property type="project" value="TreeGrafter"/>
</dbReference>
<keyword evidence="8" id="KW-1185">Reference proteome</keyword>
<feature type="domain" description="RecQ-mediated genome instability protein 1 C-terminal OB-fold" evidence="6">
    <location>
        <begin position="384"/>
        <end position="508"/>
    </location>
</feature>
<comment type="caution">
    <text evidence="7">The sequence shown here is derived from an EMBL/GenBank/DDBJ whole genome shotgun (WGS) entry which is preliminary data.</text>
</comment>
<feature type="domain" description="RecQ mediated genome instability protein 1 OB-fold" evidence="5">
    <location>
        <begin position="66"/>
        <end position="167"/>
    </location>
</feature>
<dbReference type="GO" id="GO:0031422">
    <property type="term" value="C:RecQ family helicase-topoisomerase III complex"/>
    <property type="evidence" value="ECO:0007669"/>
    <property type="project" value="TreeGrafter"/>
</dbReference>
<dbReference type="InterPro" id="IPR032199">
    <property type="entry name" value="RMI1_C"/>
</dbReference>
<dbReference type="GO" id="GO:0000724">
    <property type="term" value="P:double-strand break repair via homologous recombination"/>
    <property type="evidence" value="ECO:0007669"/>
    <property type="project" value="TreeGrafter"/>
</dbReference>
<evidence type="ECO:0000256" key="1">
    <source>
        <dbReference type="ARBA" id="ARBA00006395"/>
    </source>
</evidence>
<feature type="non-terminal residue" evidence="7">
    <location>
        <position position="1"/>
    </location>
</feature>
<dbReference type="KEGG" id="csl:COCSUDRAFT_48946"/>
<dbReference type="STRING" id="574566.I0YM16"/>
<dbReference type="AlphaFoldDB" id="I0YM16"/>
<organism evidence="7 8">
    <name type="scientific">Coccomyxa subellipsoidea (strain C-169)</name>
    <name type="common">Green microalga</name>
    <dbReference type="NCBI Taxonomy" id="574566"/>
    <lineage>
        <taxon>Eukaryota</taxon>
        <taxon>Viridiplantae</taxon>
        <taxon>Chlorophyta</taxon>
        <taxon>core chlorophytes</taxon>
        <taxon>Trebouxiophyceae</taxon>
        <taxon>Trebouxiophyceae incertae sedis</taxon>
        <taxon>Coccomyxaceae</taxon>
        <taxon>Coccomyxa</taxon>
        <taxon>Coccomyxa subellipsoidea</taxon>
    </lineage>
</organism>
<dbReference type="Pfam" id="PF08585">
    <property type="entry name" value="RMI1_N_C"/>
    <property type="match status" value="1"/>
</dbReference>
<evidence type="ECO:0000259" key="5">
    <source>
        <dbReference type="Pfam" id="PF08585"/>
    </source>
</evidence>
<dbReference type="GeneID" id="17037403"/>
<dbReference type="Proteomes" id="UP000007264">
    <property type="component" value="Unassembled WGS sequence"/>
</dbReference>
<dbReference type="EMBL" id="AGSI01000019">
    <property type="protein sequence ID" value="EIE19435.1"/>
    <property type="molecule type" value="Genomic_DNA"/>
</dbReference>
<accession>I0YM16</accession>
<dbReference type="GO" id="GO:0000166">
    <property type="term" value="F:nucleotide binding"/>
    <property type="evidence" value="ECO:0007669"/>
    <property type="project" value="InterPro"/>
</dbReference>
<feature type="compositionally biased region" description="Low complexity" evidence="4">
    <location>
        <begin position="259"/>
        <end position="270"/>
    </location>
</feature>
<reference evidence="7 8" key="1">
    <citation type="journal article" date="2012" name="Genome Biol.">
        <title>The genome of the polar eukaryotic microalga coccomyxa subellipsoidea reveals traits of cold adaptation.</title>
        <authorList>
            <person name="Blanc G."/>
            <person name="Agarkova I."/>
            <person name="Grimwood J."/>
            <person name="Kuo A."/>
            <person name="Brueggeman A."/>
            <person name="Dunigan D."/>
            <person name="Gurnon J."/>
            <person name="Ladunga I."/>
            <person name="Lindquist E."/>
            <person name="Lucas S."/>
            <person name="Pangilinan J."/>
            <person name="Proschold T."/>
            <person name="Salamov A."/>
            <person name="Schmutz J."/>
            <person name="Weeks D."/>
            <person name="Yamada T."/>
            <person name="Claverie J.M."/>
            <person name="Grigoriev I."/>
            <person name="Van Etten J."/>
            <person name="Lomsadze A."/>
            <person name="Borodovsky M."/>
        </authorList>
    </citation>
    <scope>NUCLEOTIDE SEQUENCE [LARGE SCALE GENOMIC DNA]</scope>
    <source>
        <strain evidence="7 8">C-169</strain>
    </source>
</reference>
<feature type="region of interest" description="Disordered" evidence="4">
    <location>
        <begin position="341"/>
        <end position="372"/>
    </location>
</feature>
<dbReference type="InterPro" id="IPR042470">
    <property type="entry name" value="RMI1_N_C_sf"/>
</dbReference>
<dbReference type="OrthoDB" id="341511at2759"/>
<dbReference type="eggNOG" id="ENOG502QPJ3">
    <property type="taxonomic scope" value="Eukaryota"/>
</dbReference>
<dbReference type="SMART" id="SM01161">
    <property type="entry name" value="DUF1767"/>
    <property type="match status" value="1"/>
</dbReference>
<dbReference type="FunFam" id="2.40.50.770:FF:000004">
    <property type="entry name" value="RecQ-mediated instability protein (DUF1767)"/>
    <property type="match status" value="1"/>
</dbReference>
<name>I0YM16_COCSC</name>
<evidence type="ECO:0000259" key="6">
    <source>
        <dbReference type="Pfam" id="PF16099"/>
    </source>
</evidence>
<protein>
    <recommendedName>
        <fullName evidence="2">RecQ-mediated genome instability protein 1</fullName>
    </recommendedName>
    <alternativeName>
        <fullName evidence="3">BLM-associated protein of 75 kDa homolog</fullName>
    </alternativeName>
</protein>
<dbReference type="RefSeq" id="XP_005643979.1">
    <property type="nucleotide sequence ID" value="XM_005643922.1"/>
</dbReference>
<evidence type="ECO:0000256" key="4">
    <source>
        <dbReference type="SAM" id="MobiDB-lite"/>
    </source>
</evidence>
<sequence length="514" mass="55791">MDEVKASLAEMGIHLKSAFITKVMRLLTTPTAPVEERVQLIMSHFLTADLNMCGSGCLPHNLHSEHNSVLRGRHVLQVDEAVDTAACAKQRYEGAGGRRCLKLSLTDGQRRAFAFEQTPIAAIKTLCPAGLKVVITDAPIKRGMLVLKPENISVIGGEVERMEQARQRMVERWKQPVACSSGRNGATVNLFVAATAAAWPQQAADGVPGVPPQLPQLPPAAHSPQRQQAPESRINPQVHPRNIPPPAPVPRSQNQGNIAQAARPTPARQQRSAREVGQGAAGGLMQQSDSQEVEVIDVSDAEGRGDAPADSESSLDSWGDHAAALAERGRNRLKRKAPAQLIIEDDEQESLSEQPPQSRPRASAADKPDRAQEMCEMRGALTSLSQLADLDEKDYPATVRVHGSIVGMVSNLHFMDENRAVLDGWKLDMSIEDSTSGRVQIVAVCDSFLVEFLGLTTRDAYSLARQGQVDVLRQKLRHLKQLVQDFQGFMALEVSNANAKPLVLSLEAGQRSAP</sequence>
<dbReference type="InterPro" id="IPR013894">
    <property type="entry name" value="RMI1_OB"/>
</dbReference>
<evidence type="ECO:0000256" key="2">
    <source>
        <dbReference type="ARBA" id="ARBA00018987"/>
    </source>
</evidence>
<dbReference type="GO" id="GO:0016604">
    <property type="term" value="C:nuclear body"/>
    <property type="evidence" value="ECO:0007669"/>
    <property type="project" value="TreeGrafter"/>
</dbReference>
<gene>
    <name evidence="7" type="ORF">COCSUDRAFT_48946</name>
</gene>
<proteinExistence type="inferred from homology"/>
<dbReference type="Gene3D" id="2.40.50.770">
    <property type="entry name" value="RecQ-mediated genome instability protein Rmi1, C-terminal domain"/>
    <property type="match status" value="1"/>
</dbReference>
<dbReference type="Pfam" id="PF16099">
    <property type="entry name" value="RMI1_C"/>
    <property type="match status" value="1"/>
</dbReference>
<evidence type="ECO:0000313" key="8">
    <source>
        <dbReference type="Proteomes" id="UP000007264"/>
    </source>
</evidence>
<dbReference type="PANTHER" id="PTHR14790">
    <property type="entry name" value="RECQ-MEDIATED GENOME INSTABILITY PROTEIN 1 RMI1"/>
    <property type="match status" value="1"/>
</dbReference>
<dbReference type="PANTHER" id="PTHR14790:SF15">
    <property type="entry name" value="RECQ-MEDIATED GENOME INSTABILITY PROTEIN 1"/>
    <property type="match status" value="1"/>
</dbReference>
<comment type="similarity">
    <text evidence="1">Belongs to the RMI1 family.</text>
</comment>